<keyword evidence="1" id="KW-0472">Membrane</keyword>
<keyword evidence="1" id="KW-0812">Transmembrane</keyword>
<dbReference type="Pfam" id="PF11772">
    <property type="entry name" value="EpuA"/>
    <property type="match status" value="1"/>
</dbReference>
<evidence type="ECO:0000313" key="2">
    <source>
        <dbReference type="EMBL" id="MBB5176062.1"/>
    </source>
</evidence>
<sequence>MKKETKIVHRRFPMLVRLLLYIYVALMLVVIGLMIGYGILSNPFEVFRIETWQHIRDLMRG</sequence>
<dbReference type="InterPro" id="IPR024596">
    <property type="entry name" value="RNApol_su_b/EpuA"/>
</dbReference>
<gene>
    <name evidence="2" type="ORF">HNQ45_000946</name>
</gene>
<evidence type="ECO:0000256" key="1">
    <source>
        <dbReference type="SAM" id="Phobius"/>
    </source>
</evidence>
<comment type="caution">
    <text evidence="2">The sequence shown here is derived from an EMBL/GenBank/DDBJ whole genome shotgun (WGS) entry which is preliminary data.</text>
</comment>
<dbReference type="RefSeq" id="WP_183673939.1">
    <property type="nucleotide sequence ID" value="NZ_CBCRYX010000007.1"/>
</dbReference>
<dbReference type="AlphaFoldDB" id="A0A9Q2CZD1"/>
<evidence type="ECO:0000313" key="3">
    <source>
        <dbReference type="Proteomes" id="UP000579136"/>
    </source>
</evidence>
<name>A0A9Q2CZD1_9STAP</name>
<dbReference type="EMBL" id="JACHHF010000004">
    <property type="protein sequence ID" value="MBB5176062.1"/>
    <property type="molecule type" value="Genomic_DNA"/>
</dbReference>
<protein>
    <submittedName>
        <fullName evidence="2">E3 ubiquitin-protein ligase DOA10</fullName>
    </submittedName>
</protein>
<keyword evidence="1" id="KW-1133">Transmembrane helix</keyword>
<dbReference type="Proteomes" id="UP000579136">
    <property type="component" value="Unassembled WGS sequence"/>
</dbReference>
<keyword evidence="3" id="KW-1185">Reference proteome</keyword>
<accession>A0A9Q2CZD1</accession>
<proteinExistence type="predicted"/>
<organism evidence="2 3">
    <name type="scientific">Nosocomiicoccus ampullae</name>
    <dbReference type="NCBI Taxonomy" id="489910"/>
    <lineage>
        <taxon>Bacteria</taxon>
        <taxon>Bacillati</taxon>
        <taxon>Bacillota</taxon>
        <taxon>Bacilli</taxon>
        <taxon>Bacillales</taxon>
        <taxon>Staphylococcaceae</taxon>
        <taxon>Nosocomiicoccus</taxon>
    </lineage>
</organism>
<reference evidence="2 3" key="1">
    <citation type="submission" date="2020-08" db="EMBL/GenBank/DDBJ databases">
        <title>Genomic Encyclopedia of Type Strains, Phase IV (KMG-IV): sequencing the most valuable type-strain genomes for metagenomic binning, comparative biology and taxonomic classification.</title>
        <authorList>
            <person name="Goeker M."/>
        </authorList>
    </citation>
    <scope>NUCLEOTIDE SEQUENCE [LARGE SCALE GENOMIC DNA]</scope>
    <source>
        <strain evidence="2 3">DSM 19163</strain>
    </source>
</reference>
<feature type="transmembrane region" description="Helical" evidence="1">
    <location>
        <begin position="20"/>
        <end position="40"/>
    </location>
</feature>